<evidence type="ECO:0000256" key="3">
    <source>
        <dbReference type="ARBA" id="ARBA00022496"/>
    </source>
</evidence>
<dbReference type="InterPro" id="IPR013611">
    <property type="entry name" value="Transp-assoc_OB_typ2"/>
</dbReference>
<gene>
    <name evidence="13" type="ORF">BDK89_2282</name>
</gene>
<sequence length="341" mass="37147">MTALQFDHVTKRFGRFDRQVVALDDVSIQLADHEVLALVGPSGCGKSTLLRAIAGIHPIDEGTIRLGDRVVDDGRVQMPPEKRRVGLVFQEHALFPHLSVTDNVAFGVRDDTAPTRAAEMLDLVGMSEYADRYPHELSGGERQRVALARALAPNPDLMLLDEPFASLDTNLRARVRDDVVAILRSTRTPAVFVTHDQHDALAVGDRIAVMRAGRVVQVAAPDVVFHRPVDRFVASFMGEASYVPVAAASDVVGLADELTALTEPEATDRTLMLRPDDIVLEHGDGAVVEHAEFRGTVWCYTVRLANGAAVKSLRNHLEPVQVGSSVQARLRPGHHPVVLDA</sequence>
<keyword evidence="2" id="KW-1003">Cell membrane</keyword>
<dbReference type="AlphaFoldDB" id="A0A4R7I1F0"/>
<dbReference type="Proteomes" id="UP000294558">
    <property type="component" value="Unassembled WGS sequence"/>
</dbReference>
<evidence type="ECO:0000256" key="9">
    <source>
        <dbReference type="ARBA" id="ARBA00023065"/>
    </source>
</evidence>
<dbReference type="GO" id="GO:0005524">
    <property type="term" value="F:ATP binding"/>
    <property type="evidence" value="ECO:0007669"/>
    <property type="project" value="UniProtKB-KW"/>
</dbReference>
<keyword evidence="1" id="KW-0813">Transport</keyword>
<dbReference type="Pfam" id="PF00005">
    <property type="entry name" value="ABC_tran"/>
    <property type="match status" value="1"/>
</dbReference>
<dbReference type="PANTHER" id="PTHR42781">
    <property type="entry name" value="SPERMIDINE/PUTRESCINE IMPORT ATP-BINDING PROTEIN POTA"/>
    <property type="match status" value="1"/>
</dbReference>
<evidence type="ECO:0000256" key="2">
    <source>
        <dbReference type="ARBA" id="ARBA00022475"/>
    </source>
</evidence>
<dbReference type="InterPro" id="IPR003593">
    <property type="entry name" value="AAA+_ATPase"/>
</dbReference>
<dbReference type="GO" id="GO:0015408">
    <property type="term" value="F:ABC-type ferric iron transporter activity"/>
    <property type="evidence" value="ECO:0007669"/>
    <property type="project" value="InterPro"/>
</dbReference>
<evidence type="ECO:0000256" key="11">
    <source>
        <dbReference type="ARBA" id="ARBA00066388"/>
    </source>
</evidence>
<dbReference type="InterPro" id="IPR015853">
    <property type="entry name" value="ABC_transpr_FbpC"/>
</dbReference>
<dbReference type="GO" id="GO:0015418">
    <property type="term" value="F:ABC-type quaternary ammonium compound transporting activity"/>
    <property type="evidence" value="ECO:0007669"/>
    <property type="project" value="UniProtKB-EC"/>
</dbReference>
<dbReference type="PROSITE" id="PS00211">
    <property type="entry name" value="ABC_TRANSPORTER_1"/>
    <property type="match status" value="1"/>
</dbReference>
<dbReference type="PANTHER" id="PTHR42781:SF5">
    <property type="entry name" value="PUTRESCINE TRANSPORT ATP-BINDING PROTEIN POTG"/>
    <property type="match status" value="1"/>
</dbReference>
<dbReference type="InterPro" id="IPR008995">
    <property type="entry name" value="Mo/tungstate-bd_C_term_dom"/>
</dbReference>
<keyword evidence="5" id="KW-0547">Nucleotide-binding</keyword>
<dbReference type="EC" id="7.6.2.9" evidence="11"/>
<keyword evidence="10" id="KW-0472">Membrane</keyword>
<dbReference type="GO" id="GO:0043190">
    <property type="term" value="C:ATP-binding cassette (ABC) transporter complex"/>
    <property type="evidence" value="ECO:0007669"/>
    <property type="project" value="InterPro"/>
</dbReference>
<evidence type="ECO:0000313" key="13">
    <source>
        <dbReference type="EMBL" id="TDT16689.1"/>
    </source>
</evidence>
<dbReference type="InterPro" id="IPR017871">
    <property type="entry name" value="ABC_transporter-like_CS"/>
</dbReference>
<dbReference type="SUPFAM" id="SSF50331">
    <property type="entry name" value="MOP-like"/>
    <property type="match status" value="1"/>
</dbReference>
<evidence type="ECO:0000256" key="6">
    <source>
        <dbReference type="ARBA" id="ARBA00022840"/>
    </source>
</evidence>
<keyword evidence="7" id="KW-1278">Translocase</keyword>
<dbReference type="InterPro" id="IPR027417">
    <property type="entry name" value="P-loop_NTPase"/>
</dbReference>
<dbReference type="RefSeq" id="WP_133869037.1">
    <property type="nucleotide sequence ID" value="NZ_SOAU01000001.1"/>
</dbReference>
<dbReference type="InterPro" id="IPR003439">
    <property type="entry name" value="ABC_transporter-like_ATP-bd"/>
</dbReference>
<organism evidence="13 14">
    <name type="scientific">Ilumatobacter fluminis</name>
    <dbReference type="NCBI Taxonomy" id="467091"/>
    <lineage>
        <taxon>Bacteria</taxon>
        <taxon>Bacillati</taxon>
        <taxon>Actinomycetota</taxon>
        <taxon>Acidimicrobiia</taxon>
        <taxon>Acidimicrobiales</taxon>
        <taxon>Ilumatobacteraceae</taxon>
        <taxon>Ilumatobacter</taxon>
    </lineage>
</organism>
<dbReference type="SMART" id="SM00382">
    <property type="entry name" value="AAA"/>
    <property type="match status" value="1"/>
</dbReference>
<evidence type="ECO:0000313" key="14">
    <source>
        <dbReference type="Proteomes" id="UP000294558"/>
    </source>
</evidence>
<keyword evidence="3" id="KW-0410">Iron transport</keyword>
<dbReference type="Gene3D" id="3.40.50.300">
    <property type="entry name" value="P-loop containing nucleotide triphosphate hydrolases"/>
    <property type="match status" value="1"/>
</dbReference>
<name>A0A4R7I1F0_9ACTN</name>
<evidence type="ECO:0000256" key="4">
    <source>
        <dbReference type="ARBA" id="ARBA00022519"/>
    </source>
</evidence>
<dbReference type="PROSITE" id="PS50893">
    <property type="entry name" value="ABC_TRANSPORTER_2"/>
    <property type="match status" value="1"/>
</dbReference>
<evidence type="ECO:0000256" key="5">
    <source>
        <dbReference type="ARBA" id="ARBA00022741"/>
    </source>
</evidence>
<keyword evidence="6 13" id="KW-0067">ATP-binding</keyword>
<dbReference type="SUPFAM" id="SSF52540">
    <property type="entry name" value="P-loop containing nucleoside triphosphate hydrolases"/>
    <property type="match status" value="1"/>
</dbReference>
<evidence type="ECO:0000256" key="10">
    <source>
        <dbReference type="ARBA" id="ARBA00023136"/>
    </source>
</evidence>
<evidence type="ECO:0000256" key="1">
    <source>
        <dbReference type="ARBA" id="ARBA00022448"/>
    </source>
</evidence>
<proteinExistence type="predicted"/>
<keyword evidence="8" id="KW-0408">Iron</keyword>
<dbReference type="FunFam" id="3.40.50.300:FF:000425">
    <property type="entry name" value="Probable ABC transporter, ATP-binding subunit"/>
    <property type="match status" value="1"/>
</dbReference>
<accession>A0A4R7I1F0</accession>
<dbReference type="Pfam" id="PF08402">
    <property type="entry name" value="TOBE_2"/>
    <property type="match status" value="1"/>
</dbReference>
<dbReference type="InterPro" id="IPR050093">
    <property type="entry name" value="ABC_SmlMolc_Importer"/>
</dbReference>
<keyword evidence="4" id="KW-0997">Cell inner membrane</keyword>
<feature type="domain" description="ABC transporter" evidence="12">
    <location>
        <begin position="4"/>
        <end position="237"/>
    </location>
</feature>
<keyword evidence="9" id="KW-0406">Ion transport</keyword>
<comment type="caution">
    <text evidence="13">The sequence shown here is derived from an EMBL/GenBank/DDBJ whole genome shotgun (WGS) entry which is preliminary data.</text>
</comment>
<dbReference type="OrthoDB" id="9802264at2"/>
<keyword evidence="14" id="KW-1185">Reference proteome</keyword>
<dbReference type="CDD" id="cd03259">
    <property type="entry name" value="ABC_Carb_Solutes_like"/>
    <property type="match status" value="1"/>
</dbReference>
<evidence type="ECO:0000259" key="12">
    <source>
        <dbReference type="PROSITE" id="PS50893"/>
    </source>
</evidence>
<dbReference type="GO" id="GO:0016887">
    <property type="term" value="F:ATP hydrolysis activity"/>
    <property type="evidence" value="ECO:0007669"/>
    <property type="project" value="InterPro"/>
</dbReference>
<reference evidence="13 14" key="1">
    <citation type="submission" date="2019-03" db="EMBL/GenBank/DDBJ databases">
        <title>Sequencing the genomes of 1000 actinobacteria strains.</title>
        <authorList>
            <person name="Klenk H.-P."/>
        </authorList>
    </citation>
    <scope>NUCLEOTIDE SEQUENCE [LARGE SCALE GENOMIC DNA]</scope>
    <source>
        <strain evidence="13 14">DSM 18936</strain>
    </source>
</reference>
<evidence type="ECO:0000256" key="7">
    <source>
        <dbReference type="ARBA" id="ARBA00022967"/>
    </source>
</evidence>
<protein>
    <recommendedName>
        <fullName evidence="11">ABC-type quaternary amine transporter</fullName>
        <ecNumber evidence="11">7.6.2.9</ecNumber>
    </recommendedName>
</protein>
<dbReference type="EMBL" id="SOAU01000001">
    <property type="protein sequence ID" value="TDT16689.1"/>
    <property type="molecule type" value="Genomic_DNA"/>
</dbReference>
<evidence type="ECO:0000256" key="8">
    <source>
        <dbReference type="ARBA" id="ARBA00023004"/>
    </source>
</evidence>